<keyword evidence="5 9" id="KW-0479">Metal-binding</keyword>
<evidence type="ECO:0000256" key="4">
    <source>
        <dbReference type="ARBA" id="ARBA00022691"/>
    </source>
</evidence>
<dbReference type="GO" id="GO:0004109">
    <property type="term" value="F:coproporphyrinogen oxidase activity"/>
    <property type="evidence" value="ECO:0007669"/>
    <property type="project" value="InterPro"/>
</dbReference>
<dbReference type="SFLD" id="SFLDG01065">
    <property type="entry name" value="anaerobic_coproporphyrinogen-I"/>
    <property type="match status" value="1"/>
</dbReference>
<dbReference type="GO" id="GO:0006779">
    <property type="term" value="P:porphyrin-containing compound biosynthetic process"/>
    <property type="evidence" value="ECO:0007669"/>
    <property type="project" value="InterPro"/>
</dbReference>
<keyword evidence="6 9" id="KW-0408">Iron</keyword>
<evidence type="ECO:0000313" key="11">
    <source>
        <dbReference type="EMBL" id="AQS59914.1"/>
    </source>
</evidence>
<protein>
    <recommendedName>
        <fullName evidence="2 9">Heme chaperone HemW</fullName>
    </recommendedName>
</protein>
<dbReference type="EMBL" id="CP019698">
    <property type="protein sequence ID" value="AQS59914.1"/>
    <property type="molecule type" value="Genomic_DNA"/>
</dbReference>
<dbReference type="SFLD" id="SFLDF00562">
    <property type="entry name" value="HemN-like__clustered_with_heat"/>
    <property type="match status" value="1"/>
</dbReference>
<dbReference type="Pfam" id="PF06969">
    <property type="entry name" value="HemN_C"/>
    <property type="match status" value="1"/>
</dbReference>
<organism evidence="11 12">
    <name type="scientific">Desulforamulus ferrireducens</name>
    <dbReference type="NCBI Taxonomy" id="1833852"/>
    <lineage>
        <taxon>Bacteria</taxon>
        <taxon>Bacillati</taxon>
        <taxon>Bacillota</taxon>
        <taxon>Clostridia</taxon>
        <taxon>Eubacteriales</taxon>
        <taxon>Peptococcaceae</taxon>
        <taxon>Desulforamulus</taxon>
    </lineage>
</organism>
<comment type="subcellular location">
    <subcellularLocation>
        <location evidence="9">Cytoplasm</location>
    </subcellularLocation>
</comment>
<dbReference type="STRING" id="1833852.B0537_13000"/>
<dbReference type="InterPro" id="IPR007197">
    <property type="entry name" value="rSAM"/>
</dbReference>
<dbReference type="RefSeq" id="WP_077714958.1">
    <property type="nucleotide sequence ID" value="NZ_CP019698.1"/>
</dbReference>
<dbReference type="GO" id="GO:0051539">
    <property type="term" value="F:4 iron, 4 sulfur cluster binding"/>
    <property type="evidence" value="ECO:0007669"/>
    <property type="project" value="UniProtKB-UniRule"/>
</dbReference>
<dbReference type="Proteomes" id="UP000189464">
    <property type="component" value="Chromosome"/>
</dbReference>
<dbReference type="InterPro" id="IPR010723">
    <property type="entry name" value="HemN_C"/>
</dbReference>
<dbReference type="SFLD" id="SFLDS00029">
    <property type="entry name" value="Radical_SAM"/>
    <property type="match status" value="1"/>
</dbReference>
<dbReference type="SUPFAM" id="SSF102114">
    <property type="entry name" value="Radical SAM enzymes"/>
    <property type="match status" value="1"/>
</dbReference>
<gene>
    <name evidence="11" type="ORF">B0537_13000</name>
</gene>
<keyword evidence="7 9" id="KW-0411">Iron-sulfur</keyword>
<evidence type="ECO:0000313" key="12">
    <source>
        <dbReference type="Proteomes" id="UP000189464"/>
    </source>
</evidence>
<evidence type="ECO:0000256" key="6">
    <source>
        <dbReference type="ARBA" id="ARBA00023004"/>
    </source>
</evidence>
<keyword evidence="8 9" id="KW-0143">Chaperone</keyword>
<evidence type="ECO:0000256" key="9">
    <source>
        <dbReference type="RuleBase" id="RU364116"/>
    </source>
</evidence>
<dbReference type="AlphaFoldDB" id="A0A1S6IYQ8"/>
<dbReference type="PROSITE" id="PS51918">
    <property type="entry name" value="RADICAL_SAM"/>
    <property type="match status" value="1"/>
</dbReference>
<dbReference type="Gene3D" id="3.20.20.70">
    <property type="entry name" value="Aldolase class I"/>
    <property type="match status" value="1"/>
</dbReference>
<evidence type="ECO:0000259" key="10">
    <source>
        <dbReference type="PROSITE" id="PS51918"/>
    </source>
</evidence>
<dbReference type="OrthoDB" id="9808022at2"/>
<dbReference type="InterPro" id="IPR034505">
    <property type="entry name" value="Coproporphyrinogen-III_oxidase"/>
</dbReference>
<proteinExistence type="inferred from homology"/>
<keyword evidence="3 9" id="KW-0349">Heme</keyword>
<evidence type="ECO:0000256" key="7">
    <source>
        <dbReference type="ARBA" id="ARBA00023014"/>
    </source>
</evidence>
<evidence type="ECO:0000256" key="1">
    <source>
        <dbReference type="ARBA" id="ARBA00006100"/>
    </source>
</evidence>
<reference evidence="11 12" key="1">
    <citation type="journal article" date="2016" name="Int. J. Syst. Evol. Microbiol.">
        <title>Desulfotomaculum ferrireducens sp. nov., a moderately thermophilic sulfate-reducing and dissimilatory Fe(III)-reducing bacterium isolated from compost.</title>
        <authorList>
            <person name="Yang G."/>
            <person name="Guo J."/>
            <person name="Zhuang L."/>
            <person name="Yuan Y."/>
            <person name="Zhou S."/>
        </authorList>
    </citation>
    <scope>NUCLEOTIDE SEQUENCE [LARGE SCALE GENOMIC DNA]</scope>
    <source>
        <strain evidence="11 12">GSS09</strain>
    </source>
</reference>
<evidence type="ECO:0000256" key="2">
    <source>
        <dbReference type="ARBA" id="ARBA00017228"/>
    </source>
</evidence>
<sequence>MSIGLYIHVPFCLRKCLYCDFTSYPVQREQVQLYLQSLTAEMALYSEELTGKNKIIETIFVGGGTPTCLMPRYLAEILEQVGKYFHLPPGAEITTEANPGTVNLPDLKELKAAGFNRLSLGVQSTRQELLTLIGRIHNFSEAQQAVADARAAGFNNINLDLIFGLPTQTAAHWRQSLSEILALQPEHISCYGLQWEEGTPLTKAVEQGQLKPCAEEEELAMFEMARELLGLAGYQYYEISNFARPGFECRHNLRYWQNQTYLGLGPAAHSYLDQIRWSNVENIEEYAALLKQGNRPVADRTVLTLQEQMEETVFLGLRMIKGVNLASFEQRFQTPLLEVFGKQVSKLTEKGLLKLSNGHLKLTEKALPLANQVFAEFV</sequence>
<evidence type="ECO:0000256" key="5">
    <source>
        <dbReference type="ARBA" id="ARBA00022723"/>
    </source>
</evidence>
<name>A0A1S6IYQ8_9FIRM</name>
<dbReference type="InterPro" id="IPR006638">
    <property type="entry name" value="Elp3/MiaA/NifB-like_rSAM"/>
</dbReference>
<keyword evidence="4 9" id="KW-0949">S-adenosyl-L-methionine</keyword>
<accession>A0A1S6IYQ8</accession>
<dbReference type="GO" id="GO:0046872">
    <property type="term" value="F:metal ion binding"/>
    <property type="evidence" value="ECO:0007669"/>
    <property type="project" value="UniProtKB-UniRule"/>
</dbReference>
<comment type="similarity">
    <text evidence="1">Belongs to the anaerobic coproporphyrinogen-III oxidase family. HemW subfamily.</text>
</comment>
<evidence type="ECO:0000256" key="8">
    <source>
        <dbReference type="ARBA" id="ARBA00023186"/>
    </source>
</evidence>
<comment type="function">
    <text evidence="9">Probably acts as a heme chaperone, transferring heme to an unknown acceptor. Binds one molecule of heme per monomer, possibly covalently. Binds 1 [4Fe-4S] cluster. The cluster is coordinated with 3 cysteines and an exchangeable S-adenosyl-L-methionine.</text>
</comment>
<dbReference type="PANTHER" id="PTHR13932">
    <property type="entry name" value="COPROPORPHYRINIGEN III OXIDASE"/>
    <property type="match status" value="1"/>
</dbReference>
<evidence type="ECO:0000256" key="3">
    <source>
        <dbReference type="ARBA" id="ARBA00022617"/>
    </source>
</evidence>
<dbReference type="SFLD" id="SFLDG01082">
    <property type="entry name" value="B12-binding_domain_containing"/>
    <property type="match status" value="1"/>
</dbReference>
<keyword evidence="9" id="KW-0963">Cytoplasm</keyword>
<dbReference type="InterPro" id="IPR004559">
    <property type="entry name" value="HemW-like"/>
</dbReference>
<feature type="domain" description="Radical SAM core" evidence="10">
    <location>
        <begin position="1"/>
        <end position="235"/>
    </location>
</feature>
<dbReference type="PANTHER" id="PTHR13932:SF5">
    <property type="entry name" value="RADICAL S-ADENOSYL METHIONINE DOMAIN-CONTAINING PROTEIN 1, MITOCHONDRIAL"/>
    <property type="match status" value="1"/>
</dbReference>
<dbReference type="GO" id="GO:0005737">
    <property type="term" value="C:cytoplasm"/>
    <property type="evidence" value="ECO:0007669"/>
    <property type="project" value="UniProtKB-SubCell"/>
</dbReference>
<dbReference type="InterPro" id="IPR013785">
    <property type="entry name" value="Aldolase_TIM"/>
</dbReference>
<dbReference type="NCBIfam" id="TIGR00539">
    <property type="entry name" value="hemN_rel"/>
    <property type="match status" value="1"/>
</dbReference>
<keyword evidence="12" id="KW-1185">Reference proteome</keyword>
<dbReference type="SMART" id="SM00729">
    <property type="entry name" value="Elp3"/>
    <property type="match status" value="1"/>
</dbReference>
<dbReference type="SFLD" id="SFLDF00288">
    <property type="entry name" value="HemN-like__clustered_with_nucl"/>
    <property type="match status" value="1"/>
</dbReference>
<keyword evidence="9" id="KW-0004">4Fe-4S</keyword>
<dbReference type="KEGG" id="dfg:B0537_13000"/>
<dbReference type="Pfam" id="PF04055">
    <property type="entry name" value="Radical_SAM"/>
    <property type="match status" value="1"/>
</dbReference>
<dbReference type="InterPro" id="IPR058240">
    <property type="entry name" value="rSAM_sf"/>
</dbReference>